<accession>A0AC60Q9I0</accession>
<proteinExistence type="predicted"/>
<evidence type="ECO:0000313" key="2">
    <source>
        <dbReference type="Proteomes" id="UP000805193"/>
    </source>
</evidence>
<protein>
    <submittedName>
        <fullName evidence="1">Uncharacterized protein</fullName>
    </submittedName>
</protein>
<organism evidence="1 2">
    <name type="scientific">Ixodes persulcatus</name>
    <name type="common">Taiga tick</name>
    <dbReference type="NCBI Taxonomy" id="34615"/>
    <lineage>
        <taxon>Eukaryota</taxon>
        <taxon>Metazoa</taxon>
        <taxon>Ecdysozoa</taxon>
        <taxon>Arthropoda</taxon>
        <taxon>Chelicerata</taxon>
        <taxon>Arachnida</taxon>
        <taxon>Acari</taxon>
        <taxon>Parasitiformes</taxon>
        <taxon>Ixodida</taxon>
        <taxon>Ixodoidea</taxon>
        <taxon>Ixodidae</taxon>
        <taxon>Ixodinae</taxon>
        <taxon>Ixodes</taxon>
    </lineage>
</organism>
<name>A0AC60Q9I0_IXOPE</name>
<gene>
    <name evidence="1" type="ORF">HPB47_022679</name>
</gene>
<evidence type="ECO:0000313" key="1">
    <source>
        <dbReference type="EMBL" id="KAG0430477.1"/>
    </source>
</evidence>
<reference evidence="1 2" key="1">
    <citation type="journal article" date="2020" name="Cell">
        <title>Large-Scale Comparative Analyses of Tick Genomes Elucidate Their Genetic Diversity and Vector Capacities.</title>
        <authorList>
            <consortium name="Tick Genome and Microbiome Consortium (TIGMIC)"/>
            <person name="Jia N."/>
            <person name="Wang J."/>
            <person name="Shi W."/>
            <person name="Du L."/>
            <person name="Sun Y."/>
            <person name="Zhan W."/>
            <person name="Jiang J.F."/>
            <person name="Wang Q."/>
            <person name="Zhang B."/>
            <person name="Ji P."/>
            <person name="Bell-Sakyi L."/>
            <person name="Cui X.M."/>
            <person name="Yuan T.T."/>
            <person name="Jiang B.G."/>
            <person name="Yang W.F."/>
            <person name="Lam T.T."/>
            <person name="Chang Q.C."/>
            <person name="Ding S.J."/>
            <person name="Wang X.J."/>
            <person name="Zhu J.G."/>
            <person name="Ruan X.D."/>
            <person name="Zhao L."/>
            <person name="Wei J.T."/>
            <person name="Ye R.Z."/>
            <person name="Que T.C."/>
            <person name="Du C.H."/>
            <person name="Zhou Y.H."/>
            <person name="Cheng J.X."/>
            <person name="Dai P.F."/>
            <person name="Guo W.B."/>
            <person name="Han X.H."/>
            <person name="Huang E.J."/>
            <person name="Li L.F."/>
            <person name="Wei W."/>
            <person name="Gao Y.C."/>
            <person name="Liu J.Z."/>
            <person name="Shao H.Z."/>
            <person name="Wang X."/>
            <person name="Wang C.C."/>
            <person name="Yang T.C."/>
            <person name="Huo Q.B."/>
            <person name="Li W."/>
            <person name="Chen H.Y."/>
            <person name="Chen S.E."/>
            <person name="Zhou L.G."/>
            <person name="Ni X.B."/>
            <person name="Tian J.H."/>
            <person name="Sheng Y."/>
            <person name="Liu T."/>
            <person name="Pan Y.S."/>
            <person name="Xia L.Y."/>
            <person name="Li J."/>
            <person name="Zhao F."/>
            <person name="Cao W.C."/>
        </authorList>
    </citation>
    <scope>NUCLEOTIDE SEQUENCE [LARGE SCALE GENOMIC DNA]</scope>
    <source>
        <strain evidence="1">Iper-2018</strain>
    </source>
</reference>
<dbReference type="Proteomes" id="UP000805193">
    <property type="component" value="Unassembled WGS sequence"/>
</dbReference>
<comment type="caution">
    <text evidence="1">The sequence shown here is derived from an EMBL/GenBank/DDBJ whole genome shotgun (WGS) entry which is preliminary data.</text>
</comment>
<sequence>MEAARNLLVLSTPDPGRFDPYATLQAFMMNRNEYAISAYYPAEDHGKGVIQQVPIEDDEPTILESLMASGYKPPITEARRLGKS</sequence>
<dbReference type="EMBL" id="JABSTQ010009320">
    <property type="protein sequence ID" value="KAG0430477.1"/>
    <property type="molecule type" value="Genomic_DNA"/>
</dbReference>
<keyword evidence="2" id="KW-1185">Reference proteome</keyword>